<dbReference type="InterPro" id="IPR037176">
    <property type="entry name" value="Osmotin/thaumatin-like_sf"/>
</dbReference>
<dbReference type="PRINTS" id="PR00347">
    <property type="entry name" value="THAUMATIN"/>
</dbReference>
<reference evidence="3" key="2">
    <citation type="journal article" date="2024" name="Plant">
        <title>Genomic evolution and insights into agronomic trait innovations of Sesamum species.</title>
        <authorList>
            <person name="Miao H."/>
            <person name="Wang L."/>
            <person name="Qu L."/>
            <person name="Liu H."/>
            <person name="Sun Y."/>
            <person name="Le M."/>
            <person name="Wang Q."/>
            <person name="Wei S."/>
            <person name="Zheng Y."/>
            <person name="Lin W."/>
            <person name="Duan Y."/>
            <person name="Cao H."/>
            <person name="Xiong S."/>
            <person name="Wang X."/>
            <person name="Wei L."/>
            <person name="Li C."/>
            <person name="Ma Q."/>
            <person name="Ju M."/>
            <person name="Zhao R."/>
            <person name="Li G."/>
            <person name="Mu C."/>
            <person name="Tian Q."/>
            <person name="Mei H."/>
            <person name="Zhang T."/>
            <person name="Gao T."/>
            <person name="Zhang H."/>
        </authorList>
    </citation>
    <scope>NUCLEOTIDE SEQUENCE</scope>
    <source>
        <strain evidence="3">G01</strain>
    </source>
</reference>
<comment type="caution">
    <text evidence="3">The sequence shown here is derived from an EMBL/GenBank/DDBJ whole genome shotgun (WGS) entry which is preliminary data.</text>
</comment>
<feature type="region of interest" description="Disordered" evidence="1">
    <location>
        <begin position="243"/>
        <end position="275"/>
    </location>
</feature>
<gene>
    <name evidence="3" type="ORF">Sangu_2300800</name>
</gene>
<dbReference type="CDD" id="cd09218">
    <property type="entry name" value="TLP-PA"/>
    <property type="match status" value="1"/>
</dbReference>
<dbReference type="InterPro" id="IPR001938">
    <property type="entry name" value="Thaumatin"/>
</dbReference>
<dbReference type="Pfam" id="PF00314">
    <property type="entry name" value="Thaumatin"/>
    <property type="match status" value="1"/>
</dbReference>
<reference evidence="3" key="1">
    <citation type="submission" date="2020-06" db="EMBL/GenBank/DDBJ databases">
        <authorList>
            <person name="Li T."/>
            <person name="Hu X."/>
            <person name="Zhang T."/>
            <person name="Song X."/>
            <person name="Zhang H."/>
            <person name="Dai N."/>
            <person name="Sheng W."/>
            <person name="Hou X."/>
            <person name="Wei L."/>
        </authorList>
    </citation>
    <scope>NUCLEOTIDE SEQUENCE</scope>
    <source>
        <strain evidence="3">G01</strain>
        <tissue evidence="3">Leaf</tissue>
    </source>
</reference>
<dbReference type="FunFam" id="2.60.110.10:FF:000001">
    <property type="entry name" value="THAUMATIN-LIKE PROTEIN 1"/>
    <property type="match status" value="1"/>
</dbReference>
<evidence type="ECO:0000256" key="2">
    <source>
        <dbReference type="SAM" id="SignalP"/>
    </source>
</evidence>
<evidence type="ECO:0000313" key="3">
    <source>
        <dbReference type="EMBL" id="KAL0314564.1"/>
    </source>
</evidence>
<feature type="compositionally biased region" description="Low complexity" evidence="1">
    <location>
        <begin position="243"/>
        <end position="260"/>
    </location>
</feature>
<dbReference type="PROSITE" id="PS51367">
    <property type="entry name" value="THAUMATIN_2"/>
    <property type="match status" value="1"/>
</dbReference>
<protein>
    <submittedName>
        <fullName evidence="3">Thaumatin-like protein 1</fullName>
    </submittedName>
</protein>
<organism evidence="3">
    <name type="scientific">Sesamum angustifolium</name>
    <dbReference type="NCBI Taxonomy" id="2727405"/>
    <lineage>
        <taxon>Eukaryota</taxon>
        <taxon>Viridiplantae</taxon>
        <taxon>Streptophyta</taxon>
        <taxon>Embryophyta</taxon>
        <taxon>Tracheophyta</taxon>
        <taxon>Spermatophyta</taxon>
        <taxon>Magnoliopsida</taxon>
        <taxon>eudicotyledons</taxon>
        <taxon>Gunneridae</taxon>
        <taxon>Pentapetalae</taxon>
        <taxon>asterids</taxon>
        <taxon>lamiids</taxon>
        <taxon>Lamiales</taxon>
        <taxon>Pedaliaceae</taxon>
        <taxon>Sesamum</taxon>
    </lineage>
</organism>
<feature type="chain" id="PRO_5043340726" evidence="2">
    <location>
        <begin position="24"/>
        <end position="316"/>
    </location>
</feature>
<dbReference type="PANTHER" id="PTHR31048">
    <property type="entry name" value="OS03G0233200 PROTEIN"/>
    <property type="match status" value="1"/>
</dbReference>
<name>A0AAW2L5V5_9LAMI</name>
<proteinExistence type="predicted"/>
<sequence>MSSPSYALHITLIFLFMPQSILGTVFTLVNRCDYTVWPGILSNAGSAGLDTTGFQLPPRATRSFQAQPGWSGRFWARTGCSFDPTTGIGRCDTGDCRSNQIECNGAGATPPATLAEFTIGSGNPDFYDVSLVDGYNLPMIIQPVGGSGACGPTGCVTDVNRMCPNELRAGDGQGCKSACDAFGSPEYCCNGAYGSPATCRPSVYSEMFKNACPKSYSYAFDDATSTFTCSGADYTITFCPSLTSQKSSRDSSSSPTITGSWQPQPAVDDSDSGPQDDLASWLPNFVIGGSPDLASHSSTLAVCVGAILLSLTFLQL</sequence>
<accession>A0AAW2L5V5</accession>
<dbReference type="Gene3D" id="2.60.110.10">
    <property type="entry name" value="Thaumatin"/>
    <property type="match status" value="1"/>
</dbReference>
<keyword evidence="2" id="KW-0732">Signal</keyword>
<dbReference type="AlphaFoldDB" id="A0AAW2L5V5"/>
<dbReference type="SUPFAM" id="SSF49870">
    <property type="entry name" value="Osmotin, thaumatin-like protein"/>
    <property type="match status" value="1"/>
</dbReference>
<feature type="signal peptide" evidence="2">
    <location>
        <begin position="1"/>
        <end position="23"/>
    </location>
</feature>
<evidence type="ECO:0000256" key="1">
    <source>
        <dbReference type="SAM" id="MobiDB-lite"/>
    </source>
</evidence>
<dbReference type="SMART" id="SM00205">
    <property type="entry name" value="THN"/>
    <property type="match status" value="1"/>
</dbReference>
<dbReference type="EMBL" id="JACGWK010000015">
    <property type="protein sequence ID" value="KAL0314564.1"/>
    <property type="molecule type" value="Genomic_DNA"/>
</dbReference>